<dbReference type="PANTHER" id="PTHR24305:SF147">
    <property type="entry name" value="P450, PUTATIVE (EUROFUNG)-RELATED"/>
    <property type="match status" value="1"/>
</dbReference>
<dbReference type="InterPro" id="IPR050121">
    <property type="entry name" value="Cytochrome_P450_monoxygenase"/>
</dbReference>
<dbReference type="PRINTS" id="PR00385">
    <property type="entry name" value="P450"/>
</dbReference>
<dbReference type="PRINTS" id="PR00463">
    <property type="entry name" value="EP450I"/>
</dbReference>
<dbReference type="EMBL" id="JAQQWN010000003">
    <property type="protein sequence ID" value="KAK8091773.1"/>
    <property type="molecule type" value="Genomic_DNA"/>
</dbReference>
<comment type="cofactor">
    <cofactor evidence="1">
        <name>heme</name>
        <dbReference type="ChEBI" id="CHEBI:30413"/>
    </cofactor>
</comment>
<dbReference type="PANTHER" id="PTHR24305">
    <property type="entry name" value="CYTOCHROME P450"/>
    <property type="match status" value="1"/>
</dbReference>
<evidence type="ECO:0000313" key="6">
    <source>
        <dbReference type="EMBL" id="KAK8091773.1"/>
    </source>
</evidence>
<accession>A0ABR1X8S6</accession>
<dbReference type="InterPro" id="IPR002401">
    <property type="entry name" value="Cyt_P450_E_grp-I"/>
</dbReference>
<keyword evidence="4 5" id="KW-0408">Iron</keyword>
<evidence type="ECO:0000256" key="5">
    <source>
        <dbReference type="RuleBase" id="RU000461"/>
    </source>
</evidence>
<evidence type="ECO:0000256" key="3">
    <source>
        <dbReference type="ARBA" id="ARBA00022723"/>
    </source>
</evidence>
<evidence type="ECO:0000256" key="4">
    <source>
        <dbReference type="ARBA" id="ARBA00023004"/>
    </source>
</evidence>
<protein>
    <recommendedName>
        <fullName evidence="8">Cytochrome P450 monooxygenase</fullName>
    </recommendedName>
</protein>
<keyword evidence="2 5" id="KW-0349">Heme</keyword>
<dbReference type="GeneID" id="92039509"/>
<dbReference type="SUPFAM" id="SSF48264">
    <property type="entry name" value="Cytochrome P450"/>
    <property type="match status" value="1"/>
</dbReference>
<evidence type="ECO:0008006" key="8">
    <source>
        <dbReference type="Google" id="ProtNLM"/>
    </source>
</evidence>
<dbReference type="Pfam" id="PF00067">
    <property type="entry name" value="p450"/>
    <property type="match status" value="1"/>
</dbReference>
<proteinExistence type="inferred from homology"/>
<dbReference type="InterPro" id="IPR017972">
    <property type="entry name" value="Cyt_P450_CS"/>
</dbReference>
<dbReference type="InterPro" id="IPR001128">
    <property type="entry name" value="Cyt_P450"/>
</dbReference>
<keyword evidence="5" id="KW-0560">Oxidoreductase</keyword>
<dbReference type="CDD" id="cd11062">
    <property type="entry name" value="CYP58-like"/>
    <property type="match status" value="1"/>
</dbReference>
<dbReference type="InterPro" id="IPR036396">
    <property type="entry name" value="Cyt_P450_sf"/>
</dbReference>
<evidence type="ECO:0000256" key="2">
    <source>
        <dbReference type="ARBA" id="ARBA00022617"/>
    </source>
</evidence>
<dbReference type="Proteomes" id="UP001433268">
    <property type="component" value="Unassembled WGS sequence"/>
</dbReference>
<gene>
    <name evidence="6" type="ORF">PG997_002134</name>
</gene>
<evidence type="ECO:0000313" key="7">
    <source>
        <dbReference type="Proteomes" id="UP001433268"/>
    </source>
</evidence>
<comment type="similarity">
    <text evidence="5">Belongs to the cytochrome P450 family.</text>
</comment>
<name>A0ABR1X8S6_9PEZI</name>
<keyword evidence="5" id="KW-0503">Monooxygenase</keyword>
<keyword evidence="3 5" id="KW-0479">Metal-binding</keyword>
<dbReference type="RefSeq" id="XP_066673745.1">
    <property type="nucleotide sequence ID" value="XM_066806449.1"/>
</dbReference>
<comment type="caution">
    <text evidence="6">The sequence shown here is derived from an EMBL/GenBank/DDBJ whole genome shotgun (WGS) entry which is preliminary data.</text>
</comment>
<dbReference type="Gene3D" id="1.10.630.10">
    <property type="entry name" value="Cytochrome P450"/>
    <property type="match status" value="1"/>
</dbReference>
<evidence type="ECO:0000256" key="1">
    <source>
        <dbReference type="ARBA" id="ARBA00001971"/>
    </source>
</evidence>
<dbReference type="PROSITE" id="PS00086">
    <property type="entry name" value="CYTOCHROME_P450"/>
    <property type="match status" value="1"/>
</dbReference>
<keyword evidence="7" id="KW-1185">Reference proteome</keyword>
<organism evidence="6 7">
    <name type="scientific">Apiospora hydei</name>
    <dbReference type="NCBI Taxonomy" id="1337664"/>
    <lineage>
        <taxon>Eukaryota</taxon>
        <taxon>Fungi</taxon>
        <taxon>Dikarya</taxon>
        <taxon>Ascomycota</taxon>
        <taxon>Pezizomycotina</taxon>
        <taxon>Sordariomycetes</taxon>
        <taxon>Xylariomycetidae</taxon>
        <taxon>Amphisphaeriales</taxon>
        <taxon>Apiosporaceae</taxon>
        <taxon>Apiospora</taxon>
    </lineage>
</organism>
<reference evidence="6 7" key="1">
    <citation type="submission" date="2023-01" db="EMBL/GenBank/DDBJ databases">
        <title>Analysis of 21 Apiospora genomes using comparative genomics revels a genus with tremendous synthesis potential of carbohydrate active enzymes and secondary metabolites.</title>
        <authorList>
            <person name="Sorensen T."/>
        </authorList>
    </citation>
    <scope>NUCLEOTIDE SEQUENCE [LARGE SCALE GENOMIC DNA]</scope>
    <source>
        <strain evidence="6 7">CBS 114990</strain>
    </source>
</reference>
<sequence>MESFILSILRLAGLYMLYRLGIALYNISSFHPLYKFPGPRLASMSYGYEAYYDLWLGGRYTLRIKAMHDEYGPIVRINPDELHCADPDMLDEIYTGGNRPRDKWEHYTAFMIGGLGLSSFSTISHDMHRLRRGAIARYFSRAQMLKLESEIRDFTVRTVDKMHRCAANGEFDIKEVFNCHTADIISQYCFGEPMGFTDQAGFEPNFGTWVKSFLKTTYLTRFMARFVPGVNALANVAPRFANFMGEDVRNVFDQQEVQIPRHIKRAISNKEDGRVFTELLNSAILPESDKYMRRVASEGFLLLVAGTETTASTLSYIVYHLLANPTMMKRLQAALEGVDLINPKWTDLERVPYLWAVLHEGLRLTPGTAHRSARKAPDEELVYDKEAFYYTIPKGTPIGMTSTIQNRNTALFPDPDEFIPDRWLFSTGQRNYALEKKLLSFGRGSRVCLGMELAYCEMYLMIAELVLRVLPRARLVNTTADDVEYDHDTNVPTPKNGLMAVRMVIE</sequence>